<evidence type="ECO:0000313" key="1">
    <source>
        <dbReference type="EMBL" id="GBP31531.1"/>
    </source>
</evidence>
<keyword evidence="2" id="KW-1185">Reference proteome</keyword>
<dbReference type="EMBL" id="BGZK01000247">
    <property type="protein sequence ID" value="GBP31531.1"/>
    <property type="molecule type" value="Genomic_DNA"/>
</dbReference>
<protein>
    <submittedName>
        <fullName evidence="1">Uncharacterized protein</fullName>
    </submittedName>
</protein>
<reference evidence="1 2" key="1">
    <citation type="journal article" date="2019" name="Commun. Biol.">
        <title>The bagworm genome reveals a unique fibroin gene that provides high tensile strength.</title>
        <authorList>
            <person name="Kono N."/>
            <person name="Nakamura H."/>
            <person name="Ohtoshi R."/>
            <person name="Tomita M."/>
            <person name="Numata K."/>
            <person name="Arakawa K."/>
        </authorList>
    </citation>
    <scope>NUCLEOTIDE SEQUENCE [LARGE SCALE GENOMIC DNA]</scope>
</reference>
<name>A0A4C1UYG4_EUMVA</name>
<dbReference type="AlphaFoldDB" id="A0A4C1UYG4"/>
<evidence type="ECO:0000313" key="2">
    <source>
        <dbReference type="Proteomes" id="UP000299102"/>
    </source>
</evidence>
<comment type="caution">
    <text evidence="1">The sequence shown here is derived from an EMBL/GenBank/DDBJ whole genome shotgun (WGS) entry which is preliminary data.</text>
</comment>
<sequence>MNCILNCALTGEPTRGREPERPTRYGRESVYRAHVVLLRQICEVHGHAPSNVISGCSAVVIGRLRSSFLVHRLVWCVTVCAVFLRGAFRNVRLRACMSGCSAAQCSLRGDIYTTFALIPVFTPAYCTICTPSCARFLRLGSAPTGSHSRYRSLF</sequence>
<proteinExistence type="predicted"/>
<accession>A0A4C1UYG4</accession>
<gene>
    <name evidence="1" type="ORF">EVAR_84643_1</name>
</gene>
<dbReference type="Proteomes" id="UP000299102">
    <property type="component" value="Unassembled WGS sequence"/>
</dbReference>
<organism evidence="1 2">
    <name type="scientific">Eumeta variegata</name>
    <name type="common">Bagworm moth</name>
    <name type="synonym">Eumeta japonica</name>
    <dbReference type="NCBI Taxonomy" id="151549"/>
    <lineage>
        <taxon>Eukaryota</taxon>
        <taxon>Metazoa</taxon>
        <taxon>Ecdysozoa</taxon>
        <taxon>Arthropoda</taxon>
        <taxon>Hexapoda</taxon>
        <taxon>Insecta</taxon>
        <taxon>Pterygota</taxon>
        <taxon>Neoptera</taxon>
        <taxon>Endopterygota</taxon>
        <taxon>Lepidoptera</taxon>
        <taxon>Glossata</taxon>
        <taxon>Ditrysia</taxon>
        <taxon>Tineoidea</taxon>
        <taxon>Psychidae</taxon>
        <taxon>Oiketicinae</taxon>
        <taxon>Eumeta</taxon>
    </lineage>
</organism>